<dbReference type="AlphaFoldDB" id="A0AAV3NQR8"/>
<name>A0AAV3NQR8_LITER</name>
<gene>
    <name evidence="1" type="ORF">LIER_42601</name>
</gene>
<protein>
    <submittedName>
        <fullName evidence="1">Uncharacterized protein</fullName>
    </submittedName>
</protein>
<sequence>MIHFMEDLSSGPLWCDIIYQGLGRWSKEPGASEASIRNLPPSAIGDSSNFDAICLLAANKGKPMEALVEQVRDGSKVYLLPEFQFVQVSILVVAAIR</sequence>
<dbReference type="GO" id="GO:0006402">
    <property type="term" value="P:mRNA catabolic process"/>
    <property type="evidence" value="ECO:0007669"/>
    <property type="project" value="TreeGrafter"/>
</dbReference>
<dbReference type="Gene3D" id="2.40.50.90">
    <property type="match status" value="1"/>
</dbReference>
<organism evidence="1 2">
    <name type="scientific">Lithospermum erythrorhizon</name>
    <name type="common">Purple gromwell</name>
    <name type="synonym">Lithospermum officinale var. erythrorhizon</name>
    <dbReference type="NCBI Taxonomy" id="34254"/>
    <lineage>
        <taxon>Eukaryota</taxon>
        <taxon>Viridiplantae</taxon>
        <taxon>Streptophyta</taxon>
        <taxon>Embryophyta</taxon>
        <taxon>Tracheophyta</taxon>
        <taxon>Spermatophyta</taxon>
        <taxon>Magnoliopsida</taxon>
        <taxon>eudicotyledons</taxon>
        <taxon>Gunneridae</taxon>
        <taxon>Pentapetalae</taxon>
        <taxon>asterids</taxon>
        <taxon>lamiids</taxon>
        <taxon>Boraginales</taxon>
        <taxon>Boraginaceae</taxon>
        <taxon>Boraginoideae</taxon>
        <taxon>Lithospermeae</taxon>
        <taxon>Lithospermum</taxon>
    </lineage>
</organism>
<evidence type="ECO:0000313" key="1">
    <source>
        <dbReference type="EMBL" id="GAA0140103.1"/>
    </source>
</evidence>
<proteinExistence type="predicted"/>
<evidence type="ECO:0000313" key="2">
    <source>
        <dbReference type="Proteomes" id="UP001454036"/>
    </source>
</evidence>
<dbReference type="Proteomes" id="UP001454036">
    <property type="component" value="Unassembled WGS sequence"/>
</dbReference>
<dbReference type="GO" id="GO:0004518">
    <property type="term" value="F:nuclease activity"/>
    <property type="evidence" value="ECO:0007669"/>
    <property type="project" value="TreeGrafter"/>
</dbReference>
<dbReference type="GO" id="GO:0003723">
    <property type="term" value="F:RNA binding"/>
    <property type="evidence" value="ECO:0007669"/>
    <property type="project" value="TreeGrafter"/>
</dbReference>
<keyword evidence="2" id="KW-1185">Reference proteome</keyword>
<dbReference type="GO" id="GO:0005829">
    <property type="term" value="C:cytosol"/>
    <property type="evidence" value="ECO:0007669"/>
    <property type="project" value="TreeGrafter"/>
</dbReference>
<dbReference type="PANTHER" id="PTHR12302:SF2">
    <property type="entry name" value="STAPHYLOCOCCAL NUCLEASE DOMAIN-CONTAINING PROTEIN 1"/>
    <property type="match status" value="1"/>
</dbReference>
<dbReference type="GO" id="GO:0005634">
    <property type="term" value="C:nucleus"/>
    <property type="evidence" value="ECO:0007669"/>
    <property type="project" value="TreeGrafter"/>
</dbReference>
<dbReference type="InterPro" id="IPR035437">
    <property type="entry name" value="SNase_OB-fold_sf"/>
</dbReference>
<dbReference type="EMBL" id="BAABME010030182">
    <property type="protein sequence ID" value="GAA0140103.1"/>
    <property type="molecule type" value="Genomic_DNA"/>
</dbReference>
<accession>A0AAV3NQR8</accession>
<reference evidence="1 2" key="1">
    <citation type="submission" date="2024-01" db="EMBL/GenBank/DDBJ databases">
        <title>The complete chloroplast genome sequence of Lithospermum erythrorhizon: insights into the phylogenetic relationship among Boraginaceae species and the maternal lineages of purple gromwells.</title>
        <authorList>
            <person name="Okada T."/>
            <person name="Watanabe K."/>
        </authorList>
    </citation>
    <scope>NUCLEOTIDE SEQUENCE [LARGE SCALE GENOMIC DNA]</scope>
</reference>
<dbReference type="PANTHER" id="PTHR12302">
    <property type="entry name" value="EBNA2 BINDING PROTEIN P100"/>
    <property type="match status" value="1"/>
</dbReference>
<comment type="caution">
    <text evidence="1">The sequence shown here is derived from an EMBL/GenBank/DDBJ whole genome shotgun (WGS) entry which is preliminary data.</text>
</comment>